<accession>A0A225W3Y0</accession>
<dbReference type="Proteomes" id="UP000198211">
    <property type="component" value="Unassembled WGS sequence"/>
</dbReference>
<comment type="caution">
    <text evidence="1">The sequence shown here is derived from an EMBL/GenBank/DDBJ whole genome shotgun (WGS) entry which is preliminary data.</text>
</comment>
<dbReference type="OrthoDB" id="116129at2759"/>
<dbReference type="AlphaFoldDB" id="A0A225W3Y0"/>
<organism evidence="1 2">
    <name type="scientific">Phytophthora megakarya</name>
    <dbReference type="NCBI Taxonomy" id="4795"/>
    <lineage>
        <taxon>Eukaryota</taxon>
        <taxon>Sar</taxon>
        <taxon>Stramenopiles</taxon>
        <taxon>Oomycota</taxon>
        <taxon>Peronosporomycetes</taxon>
        <taxon>Peronosporales</taxon>
        <taxon>Peronosporaceae</taxon>
        <taxon>Phytophthora</taxon>
    </lineage>
</organism>
<evidence type="ECO:0000313" key="1">
    <source>
        <dbReference type="EMBL" id="OWZ12275.1"/>
    </source>
</evidence>
<keyword evidence="2" id="KW-1185">Reference proteome</keyword>
<gene>
    <name evidence="1" type="ORF">PHMEG_00014591</name>
</gene>
<reference evidence="2" key="1">
    <citation type="submission" date="2017-03" db="EMBL/GenBank/DDBJ databases">
        <title>Phytopthora megakarya and P. palmivora, two closely related causual agents of cacao black pod achieved similar genome size and gene model numbers by different mechanisms.</title>
        <authorList>
            <person name="Ali S."/>
            <person name="Shao J."/>
            <person name="Larry D.J."/>
            <person name="Kronmiller B."/>
            <person name="Shen D."/>
            <person name="Strem M.D."/>
            <person name="Melnick R.L."/>
            <person name="Guiltinan M.J."/>
            <person name="Tyler B.M."/>
            <person name="Meinhardt L.W."/>
            <person name="Bailey B.A."/>
        </authorList>
    </citation>
    <scope>NUCLEOTIDE SEQUENCE [LARGE SCALE GENOMIC DNA]</scope>
    <source>
        <strain evidence="2">zdho120</strain>
    </source>
</reference>
<dbReference type="InterPro" id="IPR043502">
    <property type="entry name" value="DNA/RNA_pol_sf"/>
</dbReference>
<protein>
    <submittedName>
        <fullName evidence="1">Uncharacterized protein</fullName>
    </submittedName>
</protein>
<sequence>MLLDCGATTVYVLKRWVEEHQLQPNKVSDRCIRVNLGDNQIVEAEQEILPLEIMVSGGDDASECVAPQIDGRCRRIQGTQEKTLHWERTGEASEPIEEGGPVIASGLQRSADTKGLSAKRPDFCRGAALETDVKFVVEVVHDQLQKRSPSVVRRQQNGAPVGNKPAEEIDAERNSAMVLGRDNVVEKMLTMGVIDDGGEHTKYITRKKLRKLLRIKPKYIDDPDFMLVLSNGTIKQVVRSLQRQDQPDHVGSEKVLRYLETDWGSFRDNPAYDPLTNYKGDVFRPVLPEGLPERRTIEHRIDVKDPNLAMYRRQWRQSPAQQREIVLWVTDMVKKKLIRPSTLHQRSAFGSRLYGGSFMTAGT</sequence>
<dbReference type="SUPFAM" id="SSF56672">
    <property type="entry name" value="DNA/RNA polymerases"/>
    <property type="match status" value="1"/>
</dbReference>
<evidence type="ECO:0000313" key="2">
    <source>
        <dbReference type="Proteomes" id="UP000198211"/>
    </source>
</evidence>
<proteinExistence type="predicted"/>
<dbReference type="EMBL" id="NBNE01001893">
    <property type="protein sequence ID" value="OWZ12275.1"/>
    <property type="molecule type" value="Genomic_DNA"/>
</dbReference>
<name>A0A225W3Y0_9STRA</name>